<evidence type="ECO:0000313" key="2">
    <source>
        <dbReference type="Proteomes" id="UP000029221"/>
    </source>
</evidence>
<gene>
    <name evidence="1" type="ORF">JCM19294_2817</name>
</gene>
<dbReference type="eggNOG" id="COG0423">
    <property type="taxonomic scope" value="Bacteria"/>
</dbReference>
<reference evidence="1" key="1">
    <citation type="journal article" date="2014" name="Genome Announc.">
        <title>Draft Genome Sequences of Marine Flavobacterium Nonlabens Strains NR17, NR24, NR27, NR32, NR33, and Ara13.</title>
        <authorList>
            <person name="Nakanishi M."/>
            <person name="Meirelles P."/>
            <person name="Suzuki R."/>
            <person name="Takatani N."/>
            <person name="Mino S."/>
            <person name="Suda W."/>
            <person name="Oshima K."/>
            <person name="Hattori M."/>
            <person name="Ohkuma M."/>
            <person name="Hosokawa M."/>
            <person name="Miyashita K."/>
            <person name="Thompson F.L."/>
            <person name="Niwa A."/>
            <person name="Sawabe T."/>
            <person name="Sawabe T."/>
        </authorList>
    </citation>
    <scope>NUCLEOTIDE SEQUENCE [LARGE SCALE GENOMIC DNA]</scope>
    <source>
        <strain evidence="1">JCM 19294</strain>
    </source>
</reference>
<sequence length="49" mass="5896">MAKNNDQDQFKKVLSHAKEYGYVFQSSEIYDAYKPFMIMDKMEQSLKRI</sequence>
<name>A0A090PZ66_9FLAO</name>
<comment type="caution">
    <text evidence="1">The sequence shown here is derived from an EMBL/GenBank/DDBJ whole genome shotgun (WGS) entry which is preliminary data.</text>
</comment>
<keyword evidence="2" id="KW-1185">Reference proteome</keyword>
<keyword evidence="1" id="KW-0436">Ligase</keyword>
<dbReference type="EMBL" id="BBML01000001">
    <property type="protein sequence ID" value="GAK96035.1"/>
    <property type="molecule type" value="Genomic_DNA"/>
</dbReference>
<protein>
    <submittedName>
        <fullName evidence="1">Glycyl-tRNA synthetase</fullName>
        <ecNumber evidence="1">6.1.1.14</ecNumber>
    </submittedName>
</protein>
<dbReference type="Proteomes" id="UP000029221">
    <property type="component" value="Unassembled WGS sequence"/>
</dbReference>
<dbReference type="GO" id="GO:0004820">
    <property type="term" value="F:glycine-tRNA ligase activity"/>
    <property type="evidence" value="ECO:0007669"/>
    <property type="project" value="UniProtKB-EC"/>
</dbReference>
<dbReference type="AlphaFoldDB" id="A0A090PZ66"/>
<keyword evidence="1" id="KW-0030">Aminoacyl-tRNA synthetase</keyword>
<organism evidence="1 2">
    <name type="scientific">Nonlabens tegetincola</name>
    <dbReference type="NCBI Taxonomy" id="323273"/>
    <lineage>
        <taxon>Bacteria</taxon>
        <taxon>Pseudomonadati</taxon>
        <taxon>Bacteroidota</taxon>
        <taxon>Flavobacteriia</taxon>
        <taxon>Flavobacteriales</taxon>
        <taxon>Flavobacteriaceae</taxon>
        <taxon>Nonlabens</taxon>
    </lineage>
</organism>
<dbReference type="EC" id="6.1.1.14" evidence="1"/>
<proteinExistence type="predicted"/>
<accession>A0A090PZ66</accession>
<evidence type="ECO:0000313" key="1">
    <source>
        <dbReference type="EMBL" id="GAK96035.1"/>
    </source>
</evidence>